<dbReference type="EC" id="3.1.3.16" evidence="1"/>
<name>A0AAD4QVN0_9BILA</name>
<dbReference type="GO" id="GO:0005634">
    <property type="term" value="C:nucleus"/>
    <property type="evidence" value="ECO:0007669"/>
    <property type="project" value="TreeGrafter"/>
</dbReference>
<comment type="catalytic activity">
    <reaction evidence="1">
        <text>O-phospho-L-threonyl-[protein] + H2O = L-threonyl-[protein] + phosphate</text>
        <dbReference type="Rhea" id="RHEA:47004"/>
        <dbReference type="Rhea" id="RHEA-COMP:11060"/>
        <dbReference type="Rhea" id="RHEA-COMP:11605"/>
        <dbReference type="ChEBI" id="CHEBI:15377"/>
        <dbReference type="ChEBI" id="CHEBI:30013"/>
        <dbReference type="ChEBI" id="CHEBI:43474"/>
        <dbReference type="ChEBI" id="CHEBI:61977"/>
        <dbReference type="EC" id="3.1.3.16"/>
    </reaction>
</comment>
<keyword evidence="6" id="KW-1185">Reference proteome</keyword>
<dbReference type="Proteomes" id="UP001201812">
    <property type="component" value="Unassembled WGS sequence"/>
</dbReference>
<proteinExistence type="inferred from homology"/>
<protein>
    <recommendedName>
        <fullName evidence="1">Serine/threonine-protein phosphatase</fullName>
        <ecNumber evidence="1">3.1.3.16</ecNumber>
    </recommendedName>
</protein>
<dbReference type="PROSITE" id="PS00125">
    <property type="entry name" value="SER_THR_PHOSPHATASE"/>
    <property type="match status" value="1"/>
</dbReference>
<sequence length="491" mass="57397">MSLFGILMLCYPIIRLVEMMFDFSRLKGWKNESIDFIIFAVPHSVMQLVLIKNPQLSTMDVLPLRYFLRRFIDIFIYRRRISSWRLEVSDLIRECVAYFLLEIFVMKVIMGFIRNQKAESLWWLIFIVSTIPSLKLFPELPFFNREQANMEADLQELERRRRERQSRREELQHRLEEAQRRDRDVKSDEEKHTEYAQNAEDELENESGIMPTTEATKESSKAQTKDDIRHKKKERAIARMNSVINRLMNEWTPEKCQDLFTDKEILEVCYRARETFWAQPAMISLDASEEVTIVGDIHGQFGDLRAILRRVGLPPAARYVFLGDLVDRGPFQLEVVTLLFALKVLYPEHMTLLRGNHESLGCNYAYGFHKEAESRYPQSDIYSQLNNAFFTMPFCALIEKTIFCLHGGISEDLLSFEQLEKLERPCDIPDVGMLTDLTWSDPDEEVTTFYESERGGGHLFGPNQLREFHERMGTALVVRAHQVGGTVIHGI</sequence>
<keyword evidence="3" id="KW-0732">Signal</keyword>
<dbReference type="SMART" id="SM00156">
    <property type="entry name" value="PP2Ac"/>
    <property type="match status" value="1"/>
</dbReference>
<evidence type="ECO:0000259" key="4">
    <source>
        <dbReference type="PROSITE" id="PS00125"/>
    </source>
</evidence>
<feature type="region of interest" description="Disordered" evidence="2">
    <location>
        <begin position="161"/>
        <end position="232"/>
    </location>
</feature>
<dbReference type="InterPro" id="IPR050341">
    <property type="entry name" value="PP1_catalytic_subunit"/>
</dbReference>
<dbReference type="PANTHER" id="PTHR11668:SF477">
    <property type="entry name" value="SERINE_THREONINE-PROTEIN PHOSPHATASE"/>
    <property type="match status" value="1"/>
</dbReference>
<gene>
    <name evidence="5" type="ORF">DdX_21002</name>
</gene>
<feature type="domain" description="Serine/threonine specific protein phosphatases" evidence="4">
    <location>
        <begin position="353"/>
        <end position="358"/>
    </location>
</feature>
<comment type="similarity">
    <text evidence="1">Belongs to the PPP phosphatase family.</text>
</comment>
<feature type="signal peptide" evidence="3">
    <location>
        <begin position="1"/>
        <end position="19"/>
    </location>
</feature>
<dbReference type="PANTHER" id="PTHR11668">
    <property type="entry name" value="SERINE/THREONINE PROTEIN PHOSPHATASE"/>
    <property type="match status" value="1"/>
</dbReference>
<dbReference type="AlphaFoldDB" id="A0AAD4QVN0"/>
<dbReference type="InterPro" id="IPR004843">
    <property type="entry name" value="Calcineurin-like_PHP"/>
</dbReference>
<dbReference type="GO" id="GO:0005737">
    <property type="term" value="C:cytoplasm"/>
    <property type="evidence" value="ECO:0007669"/>
    <property type="project" value="TreeGrafter"/>
</dbReference>
<feature type="compositionally biased region" description="Basic and acidic residues" evidence="2">
    <location>
        <begin position="161"/>
        <end position="194"/>
    </location>
</feature>
<evidence type="ECO:0000313" key="6">
    <source>
        <dbReference type="Proteomes" id="UP001201812"/>
    </source>
</evidence>
<evidence type="ECO:0000313" key="5">
    <source>
        <dbReference type="EMBL" id="KAI1692852.1"/>
    </source>
</evidence>
<evidence type="ECO:0000256" key="1">
    <source>
        <dbReference type="RuleBase" id="RU004273"/>
    </source>
</evidence>
<dbReference type="Pfam" id="PF00149">
    <property type="entry name" value="Metallophos"/>
    <property type="match status" value="1"/>
</dbReference>
<dbReference type="EMBL" id="JAKKPZ010000706">
    <property type="protein sequence ID" value="KAI1692852.1"/>
    <property type="molecule type" value="Genomic_DNA"/>
</dbReference>
<dbReference type="SUPFAM" id="SSF56300">
    <property type="entry name" value="Metallo-dependent phosphatases"/>
    <property type="match status" value="1"/>
</dbReference>
<organism evidence="5 6">
    <name type="scientific">Ditylenchus destructor</name>
    <dbReference type="NCBI Taxonomy" id="166010"/>
    <lineage>
        <taxon>Eukaryota</taxon>
        <taxon>Metazoa</taxon>
        <taxon>Ecdysozoa</taxon>
        <taxon>Nematoda</taxon>
        <taxon>Chromadorea</taxon>
        <taxon>Rhabditida</taxon>
        <taxon>Tylenchina</taxon>
        <taxon>Tylenchomorpha</taxon>
        <taxon>Sphaerularioidea</taxon>
        <taxon>Anguinidae</taxon>
        <taxon>Anguininae</taxon>
        <taxon>Ditylenchus</taxon>
    </lineage>
</organism>
<dbReference type="PRINTS" id="PR00114">
    <property type="entry name" value="STPHPHTASE"/>
</dbReference>
<dbReference type="InterPro" id="IPR006186">
    <property type="entry name" value="Ser/Thr-sp_prot-phosphatase"/>
</dbReference>
<accession>A0AAD4QVN0</accession>
<keyword evidence="1" id="KW-0378">Hydrolase</keyword>
<feature type="chain" id="PRO_5042199320" description="Serine/threonine-protein phosphatase" evidence="3">
    <location>
        <begin position="20"/>
        <end position="491"/>
    </location>
</feature>
<feature type="compositionally biased region" description="Basic and acidic residues" evidence="2">
    <location>
        <begin position="215"/>
        <end position="229"/>
    </location>
</feature>
<reference evidence="5" key="1">
    <citation type="submission" date="2022-01" db="EMBL/GenBank/DDBJ databases">
        <title>Genome Sequence Resource for Two Populations of Ditylenchus destructor, the Migratory Endoparasitic Phytonematode.</title>
        <authorList>
            <person name="Zhang H."/>
            <person name="Lin R."/>
            <person name="Xie B."/>
        </authorList>
    </citation>
    <scope>NUCLEOTIDE SEQUENCE</scope>
    <source>
        <strain evidence="5">BazhouSP</strain>
    </source>
</reference>
<comment type="caution">
    <text evidence="5">The sequence shown here is derived from an EMBL/GenBank/DDBJ whole genome shotgun (WGS) entry which is preliminary data.</text>
</comment>
<dbReference type="Gene3D" id="3.60.21.10">
    <property type="match status" value="1"/>
</dbReference>
<dbReference type="GO" id="GO:0004722">
    <property type="term" value="F:protein serine/threonine phosphatase activity"/>
    <property type="evidence" value="ECO:0007669"/>
    <property type="project" value="UniProtKB-EC"/>
</dbReference>
<evidence type="ECO:0000256" key="3">
    <source>
        <dbReference type="SAM" id="SignalP"/>
    </source>
</evidence>
<dbReference type="InterPro" id="IPR029052">
    <property type="entry name" value="Metallo-depent_PP-like"/>
</dbReference>
<evidence type="ECO:0000256" key="2">
    <source>
        <dbReference type="SAM" id="MobiDB-lite"/>
    </source>
</evidence>